<keyword evidence="5" id="KW-0326">Glycosidase</keyword>
<dbReference type="InterPro" id="IPR008979">
    <property type="entry name" value="Galactose-bd-like_sf"/>
</dbReference>
<evidence type="ECO:0000256" key="3">
    <source>
        <dbReference type="ARBA" id="ARBA00022801"/>
    </source>
</evidence>
<dbReference type="Gene3D" id="3.40.50.1700">
    <property type="entry name" value="Glycoside hydrolase family 3 C-terminal domain"/>
    <property type="match status" value="1"/>
</dbReference>
<dbReference type="InterPro" id="IPR017853">
    <property type="entry name" value="GH"/>
</dbReference>
<dbReference type="GO" id="GO:0008422">
    <property type="term" value="F:beta-glucosidase activity"/>
    <property type="evidence" value="ECO:0007669"/>
    <property type="project" value="UniProtKB-EC"/>
</dbReference>
<dbReference type="Pfam" id="PF00933">
    <property type="entry name" value="Glyco_hydro_3"/>
    <property type="match status" value="1"/>
</dbReference>
<dbReference type="InterPro" id="IPR026891">
    <property type="entry name" value="Fn3-like"/>
</dbReference>
<comment type="caution">
    <text evidence="5">The sequence shown here is derived from an EMBL/GenBank/DDBJ whole genome shotgun (WGS) entry which is preliminary data.</text>
</comment>
<proteinExistence type="inferred from homology"/>
<dbReference type="EMBL" id="JAUSTZ010000001">
    <property type="protein sequence ID" value="MDQ0223990.1"/>
    <property type="molecule type" value="Genomic_DNA"/>
</dbReference>
<dbReference type="SUPFAM" id="SSF52279">
    <property type="entry name" value="Beta-D-glucan exohydrolase, C-terminal domain"/>
    <property type="match status" value="1"/>
</dbReference>
<gene>
    <name evidence="5" type="ORF">J2S02_000312</name>
</gene>
<dbReference type="InterPro" id="IPR006584">
    <property type="entry name" value="Cellulose-bd_IV"/>
</dbReference>
<dbReference type="PRINTS" id="PR00133">
    <property type="entry name" value="GLHYDRLASE3"/>
</dbReference>
<dbReference type="Pfam" id="PF01915">
    <property type="entry name" value="Glyco_hydro_3_C"/>
    <property type="match status" value="1"/>
</dbReference>
<keyword evidence="2" id="KW-0732">Signal</keyword>
<protein>
    <submittedName>
        <fullName evidence="5">Beta-glucosidase</fullName>
        <ecNumber evidence="5">3.2.1.21</ecNumber>
    </submittedName>
</protein>
<keyword evidence="3 5" id="KW-0378">Hydrolase</keyword>
<dbReference type="Pfam" id="PF14310">
    <property type="entry name" value="Fn3-like"/>
    <property type="match status" value="1"/>
</dbReference>
<dbReference type="RefSeq" id="WP_174879603.1">
    <property type="nucleotide sequence ID" value="NZ_CADEPK010000032.1"/>
</dbReference>
<accession>A0ABT9YVH4</accession>
<name>A0ABT9YVH4_9BACI</name>
<reference evidence="5 6" key="1">
    <citation type="submission" date="2023-07" db="EMBL/GenBank/DDBJ databases">
        <title>Genomic Encyclopedia of Type Strains, Phase IV (KMG-IV): sequencing the most valuable type-strain genomes for metagenomic binning, comparative biology and taxonomic classification.</title>
        <authorList>
            <person name="Goeker M."/>
        </authorList>
    </citation>
    <scope>NUCLEOTIDE SEQUENCE [LARGE SCALE GENOMIC DNA]</scope>
    <source>
        <strain evidence="5 6">DSM 17723</strain>
    </source>
</reference>
<dbReference type="SUPFAM" id="SSF51445">
    <property type="entry name" value="(Trans)glycosidases"/>
    <property type="match status" value="1"/>
</dbReference>
<dbReference type="InterPro" id="IPR002772">
    <property type="entry name" value="Glyco_hydro_3_C"/>
</dbReference>
<dbReference type="Pfam" id="PF03422">
    <property type="entry name" value="CBM_6"/>
    <property type="match status" value="1"/>
</dbReference>
<dbReference type="Gene3D" id="2.60.120.380">
    <property type="match status" value="1"/>
</dbReference>
<evidence type="ECO:0000313" key="6">
    <source>
        <dbReference type="Proteomes" id="UP001232245"/>
    </source>
</evidence>
<dbReference type="InterPro" id="IPR013783">
    <property type="entry name" value="Ig-like_fold"/>
</dbReference>
<dbReference type="PANTHER" id="PTHR42721">
    <property type="entry name" value="SUGAR HYDROLASE-RELATED"/>
    <property type="match status" value="1"/>
</dbReference>
<evidence type="ECO:0000256" key="2">
    <source>
        <dbReference type="ARBA" id="ARBA00022729"/>
    </source>
</evidence>
<dbReference type="InterPro" id="IPR036962">
    <property type="entry name" value="Glyco_hydro_3_N_sf"/>
</dbReference>
<dbReference type="SUPFAM" id="SSF49785">
    <property type="entry name" value="Galactose-binding domain-like"/>
    <property type="match status" value="1"/>
</dbReference>
<dbReference type="Gene3D" id="2.60.40.10">
    <property type="entry name" value="Immunoglobulins"/>
    <property type="match status" value="1"/>
</dbReference>
<dbReference type="SMART" id="SM00606">
    <property type="entry name" value="CBD_IV"/>
    <property type="match status" value="1"/>
</dbReference>
<dbReference type="CDD" id="cd04084">
    <property type="entry name" value="CBM6_xylanase-like"/>
    <property type="match status" value="1"/>
</dbReference>
<evidence type="ECO:0000259" key="4">
    <source>
        <dbReference type="PROSITE" id="PS51175"/>
    </source>
</evidence>
<organism evidence="5 6">
    <name type="scientific">Metabacillus niabensis</name>
    <dbReference type="NCBI Taxonomy" id="324854"/>
    <lineage>
        <taxon>Bacteria</taxon>
        <taxon>Bacillati</taxon>
        <taxon>Bacillota</taxon>
        <taxon>Bacilli</taxon>
        <taxon>Bacillales</taxon>
        <taxon>Bacillaceae</taxon>
        <taxon>Metabacillus</taxon>
    </lineage>
</organism>
<dbReference type="PROSITE" id="PS51175">
    <property type="entry name" value="CBM6"/>
    <property type="match status" value="1"/>
</dbReference>
<dbReference type="EC" id="3.2.1.21" evidence="5"/>
<dbReference type="Gene3D" id="3.20.20.300">
    <property type="entry name" value="Glycoside hydrolase, family 3, N-terminal domain"/>
    <property type="match status" value="1"/>
</dbReference>
<dbReference type="Gene3D" id="2.60.120.260">
    <property type="entry name" value="Galactose-binding domain-like"/>
    <property type="match status" value="1"/>
</dbReference>
<sequence>MSSTTKTYLFQNPVMPLEDRLEDLVSQLTLTEKINLMCQYQDEIPRLGIRKYKHGTEGAHGVAWLGKATVFPQNIGLGCTWDEELMKEIGQVIADEARIYSQKDPEKNGLTIWAPTVDMERDPRWGRTEEAYGEDPYLTGKLTTEFIKGIQGDHPTYLKAAATLKHFLGNNNEVDRGECSATIDPRNMREYYLKAFERQIKEGKVQSIMTAYNAVNGTLCNMNPDVNDILKQEWGIDGFVVSDAGDVLGSVNDHKYVESYAEAVALSIKNGIDSITDDQEISLRAIKDALEQGLLDEADLDTALKNTFRVRFRLGEFDPTDKNPYANVPEDKLCSPENSRLSLQAARKSIVLLKNEQNVLPLKTKKVAVIGPLANEVLTDWYSGTPPYTVSPLKGITKKVQGDVIFTDGCDRIKLRSATTGKYIQVEEHSLHVKLGEPANNALSIFTHKNWGWGSETIQSEYNEKYMTVDEHGRLTASSLEAKGWFVKEVFSMNERKNNQIHLSSWDQQPIGLDENGYLNVCEQEKDYFIKEVVESGIERAVEAAKQAETAVLFVGNNPFINGKECIDRPNLNLPPDQEKLIQEVLKVNPNTVVVIVGSYPFSINWIKQNVPAVLYSSHGGQEHGQAIADVLFGEYNPAGRLNMTWYQSAGQLPDIMDYDIIKGERTYQYFRGNVLYPFGHGLSYTSFDYQHLIINDTDKEKIKISATIANTGEVDGEEVIQMYISCKTSRVKRPIKTLKGFKRVYLQKGERKEITFELNREELAFWDVTRERYCIEQGIYSIMIGASSEAIHLKTEIEIDGEVIPPRNIAQKVKAINYDDYHQIYLDECKDGGTSIRNIKVMGWIALHQVNWEQSFQTFKARVANGGEKACLEVRANTEDGPVISKCEIPQTGGFQAWTTVEQSITNGMDVKNIFIVFKGSIQLSWFQFL</sequence>
<comment type="similarity">
    <text evidence="1">Belongs to the glycosyl hydrolase 3 family.</text>
</comment>
<keyword evidence="6" id="KW-1185">Reference proteome</keyword>
<dbReference type="InterPro" id="IPR044993">
    <property type="entry name" value="BXL"/>
</dbReference>
<feature type="domain" description="CBM6" evidence="4">
    <location>
        <begin position="812"/>
        <end position="931"/>
    </location>
</feature>
<dbReference type="InterPro" id="IPR005084">
    <property type="entry name" value="CBM6"/>
</dbReference>
<evidence type="ECO:0000256" key="1">
    <source>
        <dbReference type="ARBA" id="ARBA00005336"/>
    </source>
</evidence>
<dbReference type="Proteomes" id="UP001232245">
    <property type="component" value="Unassembled WGS sequence"/>
</dbReference>
<dbReference type="PANTHER" id="PTHR42721:SF3">
    <property type="entry name" value="BETA-D-XYLOSIDASE 5-RELATED"/>
    <property type="match status" value="1"/>
</dbReference>
<dbReference type="CDD" id="cd23343">
    <property type="entry name" value="beta-trefoil_FSCN_BglX-like"/>
    <property type="match status" value="1"/>
</dbReference>
<dbReference type="SMART" id="SM01217">
    <property type="entry name" value="Fn3_like"/>
    <property type="match status" value="1"/>
</dbReference>
<dbReference type="InterPro" id="IPR001764">
    <property type="entry name" value="Glyco_hydro_3_N"/>
</dbReference>
<evidence type="ECO:0000313" key="5">
    <source>
        <dbReference type="EMBL" id="MDQ0223990.1"/>
    </source>
</evidence>
<dbReference type="InterPro" id="IPR036881">
    <property type="entry name" value="Glyco_hydro_3_C_sf"/>
</dbReference>